<dbReference type="Pfam" id="PF12854">
    <property type="entry name" value="PPR_1"/>
    <property type="match status" value="4"/>
</dbReference>
<evidence type="ECO:0000256" key="3">
    <source>
        <dbReference type="PROSITE-ProRule" id="PRU00708"/>
    </source>
</evidence>
<feature type="domain" description="RNase H type-1" evidence="4">
    <location>
        <begin position="776"/>
        <end position="843"/>
    </location>
</feature>
<feature type="repeat" description="PPR" evidence="3">
    <location>
        <begin position="602"/>
        <end position="636"/>
    </location>
</feature>
<dbReference type="Pfam" id="PF01535">
    <property type="entry name" value="PPR"/>
    <property type="match status" value="1"/>
</dbReference>
<evidence type="ECO:0000313" key="6">
    <source>
        <dbReference type="Proteomes" id="UP001318860"/>
    </source>
</evidence>
<feature type="repeat" description="PPR" evidence="3">
    <location>
        <begin position="285"/>
        <end position="319"/>
    </location>
</feature>
<dbReference type="InterPro" id="IPR044730">
    <property type="entry name" value="RNase_H-like_dom_plant"/>
</dbReference>
<feature type="repeat" description="PPR" evidence="3">
    <location>
        <begin position="250"/>
        <end position="284"/>
    </location>
</feature>
<evidence type="ECO:0000256" key="2">
    <source>
        <dbReference type="ARBA" id="ARBA00022737"/>
    </source>
</evidence>
<comment type="caution">
    <text evidence="5">The sequence shown here is derived from an EMBL/GenBank/DDBJ whole genome shotgun (WGS) entry which is preliminary data.</text>
</comment>
<dbReference type="Pfam" id="PF13041">
    <property type="entry name" value="PPR_2"/>
    <property type="match status" value="5"/>
</dbReference>
<dbReference type="CDD" id="cd06222">
    <property type="entry name" value="RNase_H_like"/>
    <property type="match status" value="1"/>
</dbReference>
<comment type="similarity">
    <text evidence="1">Belongs to the PPR family. P subfamily.</text>
</comment>
<dbReference type="Pfam" id="PF13456">
    <property type="entry name" value="RVT_3"/>
    <property type="match status" value="1"/>
</dbReference>
<dbReference type="PANTHER" id="PTHR47941">
    <property type="entry name" value="PENTATRICOPEPTIDE REPEAT-CONTAINING PROTEIN 3, MITOCHONDRIAL"/>
    <property type="match status" value="1"/>
</dbReference>
<proteinExistence type="inferred from homology"/>
<feature type="repeat" description="PPR" evidence="3">
    <location>
        <begin position="532"/>
        <end position="566"/>
    </location>
</feature>
<accession>A0ABR0VYA0</accession>
<reference evidence="5 6" key="1">
    <citation type="journal article" date="2021" name="Comput. Struct. Biotechnol. J.">
        <title>De novo genome assembly of the potent medicinal plant Rehmannia glutinosa using nanopore technology.</title>
        <authorList>
            <person name="Ma L."/>
            <person name="Dong C."/>
            <person name="Song C."/>
            <person name="Wang X."/>
            <person name="Zheng X."/>
            <person name="Niu Y."/>
            <person name="Chen S."/>
            <person name="Feng W."/>
        </authorList>
    </citation>
    <scope>NUCLEOTIDE SEQUENCE [LARGE SCALE GENOMIC DNA]</scope>
    <source>
        <strain evidence="5">DH-2019</strain>
    </source>
</reference>
<feature type="repeat" description="PPR" evidence="3">
    <location>
        <begin position="402"/>
        <end position="436"/>
    </location>
</feature>
<feature type="repeat" description="PPR" evidence="3">
    <location>
        <begin position="637"/>
        <end position="671"/>
    </location>
</feature>
<keyword evidence="6" id="KW-1185">Reference proteome</keyword>
<evidence type="ECO:0000313" key="5">
    <source>
        <dbReference type="EMBL" id="KAK6138927.1"/>
    </source>
</evidence>
<dbReference type="InterPro" id="IPR002885">
    <property type="entry name" value="PPR_rpt"/>
</dbReference>
<feature type="repeat" description="PPR" evidence="3">
    <location>
        <begin position="215"/>
        <end position="249"/>
    </location>
</feature>
<protein>
    <recommendedName>
        <fullName evidence="4">RNase H type-1 domain-containing protein</fullName>
    </recommendedName>
</protein>
<dbReference type="InterPro" id="IPR011990">
    <property type="entry name" value="TPR-like_helical_dom_sf"/>
</dbReference>
<dbReference type="InterPro" id="IPR002156">
    <property type="entry name" value="RNaseH_domain"/>
</dbReference>
<sequence>MHSRMSAPFINRALRLQLELRPFCLNNNCRRLSFSNNGPSDVGVHKENDGPFNQGKWTVSQINEGGGQNLRRYEIVRREVENVCRILGSGPWGPSLEKALSSCDDKPQVDVVIGVLRRMKDVDLAINYFRWVERVTNQVNSPQTYDSLLMLMARCAMSVVHKSDYPDLMLSLFHQMQELGYEVTVHLFTTLIRVGKVDMAWKFFHEIKSHGLKPDDVSYTSMIGVLCKASKMAEVVELFEQMELNREVPCAYAYNTMIMGYGSFGRFDEAYGLLERQRMKGSIPSVIAYNSLLTCLGKKGKVDEALNIFNEMKKTLCPISLRIIFSSTCFVGGKVDAALEVQNDMKATGLVPSVMTVNIMIDRLCKANKVDEASIDGLGRHGRVDDAYRLYEQMLDSNEIPDAIVYTSLIRSFFKAGRKEDGHKVYKEMVRKSVSPDITLLNTYMDCVFKAGETEKGRALFEEIKARRELFDAMKEQGCVLDTLAYNTVIDGFCKSGKVNKAYQLLEEMKAKGSMKLICFFEEAKSIGVKLNVVVYSSLVDGFGKVGRIDEAYLIIEEMMQNDVTPNVQTWNCLLDALVKAEEVDEALVCWNSMKDLKCTPNIITYSILINGLCRVRKFNKAFVFWQEMQKQGLKPNVFTYLTMISGLAKAGNILEADKLFERFKANGGIPDSACYNTMIEGLSMANKATEAYQLFEETRLKGCNIYTKTCVILLDALHKAECLEQAAIVGAVLRETAKSQHASRSLYYSDGCMLYRCILVPLVRSVLSRSHLKLNVDAAIFPNKIQFGIGAIVRDSEGRSIACMAQVINGHFDVLNAEAIAVREGLEFVQGLNLEISYVETD</sequence>
<dbReference type="Proteomes" id="UP001318860">
    <property type="component" value="Unassembled WGS sequence"/>
</dbReference>
<dbReference type="NCBIfam" id="TIGR00756">
    <property type="entry name" value="PPR"/>
    <property type="match status" value="12"/>
</dbReference>
<feature type="repeat" description="PPR" evidence="3">
    <location>
        <begin position="567"/>
        <end position="601"/>
    </location>
</feature>
<organism evidence="5 6">
    <name type="scientific">Rehmannia glutinosa</name>
    <name type="common">Chinese foxglove</name>
    <dbReference type="NCBI Taxonomy" id="99300"/>
    <lineage>
        <taxon>Eukaryota</taxon>
        <taxon>Viridiplantae</taxon>
        <taxon>Streptophyta</taxon>
        <taxon>Embryophyta</taxon>
        <taxon>Tracheophyta</taxon>
        <taxon>Spermatophyta</taxon>
        <taxon>Magnoliopsida</taxon>
        <taxon>eudicotyledons</taxon>
        <taxon>Gunneridae</taxon>
        <taxon>Pentapetalae</taxon>
        <taxon>asterids</taxon>
        <taxon>lamiids</taxon>
        <taxon>Lamiales</taxon>
        <taxon>Orobanchaceae</taxon>
        <taxon>Rehmannieae</taxon>
        <taxon>Rehmannia</taxon>
    </lineage>
</organism>
<evidence type="ECO:0000256" key="1">
    <source>
        <dbReference type="ARBA" id="ARBA00007626"/>
    </source>
</evidence>
<feature type="repeat" description="PPR" evidence="3">
    <location>
        <begin position="672"/>
        <end position="706"/>
    </location>
</feature>
<name>A0ABR0VYA0_REHGL</name>
<dbReference type="PROSITE" id="PS51375">
    <property type="entry name" value="PPR"/>
    <property type="match status" value="10"/>
</dbReference>
<keyword evidence="2" id="KW-0677">Repeat</keyword>
<evidence type="ECO:0000259" key="4">
    <source>
        <dbReference type="Pfam" id="PF13456"/>
    </source>
</evidence>
<dbReference type="Gene3D" id="1.25.40.10">
    <property type="entry name" value="Tetratricopeptide repeat domain"/>
    <property type="match status" value="7"/>
</dbReference>
<dbReference type="EMBL" id="JABTTQ020000575">
    <property type="protein sequence ID" value="KAK6138927.1"/>
    <property type="molecule type" value="Genomic_DNA"/>
</dbReference>
<gene>
    <name evidence="5" type="ORF">DH2020_027342</name>
</gene>
<feature type="repeat" description="PPR" evidence="3">
    <location>
        <begin position="482"/>
        <end position="516"/>
    </location>
</feature>